<feature type="region of interest" description="Disordered" evidence="1">
    <location>
        <begin position="1194"/>
        <end position="1213"/>
    </location>
</feature>
<feature type="region of interest" description="Disordered" evidence="1">
    <location>
        <begin position="1226"/>
        <end position="1270"/>
    </location>
</feature>
<dbReference type="PANTHER" id="PTHR16897">
    <property type="entry name" value="OS10G0105400 PROTEIN"/>
    <property type="match status" value="1"/>
</dbReference>
<sequence>MRLLSGPESADVLVLETREAFVIVSPQGEQAGLVPKAQYGSLFAWDSNMLVLADPARSTVSIFRATALLDGSPQPKRVFNLTTSERAVALAMSSTGQLIVSTDATLSCYDLMEGRQQWARDWSSGAAFVVPTAGAGRGMLLVDAAGMVRVVGSGAGSLADGGPATEPKTIVATGGAVVSSACALPTGDGYVVALAADSVRNTSLPTAPGRLLLVANNGSVVVQVTMALDLDASSLQCLAHGSSSASLTSFIALSSLPGATPGGASVVALFQADVPDAILHNITRVLPNGDDIDAYVLADRDVANSALTSVLGATLQNNAFYAIDVLSDVGASALRAHSFCPPHTKVVLEPGARVVSMRCEPCPPGQWSPGGFHATCTGLPACADVFDLAVTVAVPAKVAWDSNSSNVVSIVASGSNPRVSPVHLTVGTFKYEVQPPSIVQLLDGIGSAANTCNNESSAGCTMNGMVTDDEVAQADPYSFAYPVPQGSNVTWTVKVTSVTGATSMTTSSGVIVDTEPPRISLNDGPPDRDYNFTTITDALLISLASYSAASPLSELVVSVGTTPCGAELIPPTSLGSGRAFGFENLVLEKDVAYYGCAQATSAAGLASDCTCTDGILVKSGASGHDVAKHPLELLFRLNSINESTAEAETLFNKKSTADNVTVIQKPLAAGLLLPRHSLGDDVELTATLKETKTGQVLTRTYVSAGLSFSLNFVNTSGGEMSEHYYFPNGSYPTIITYHNATKVRARLLAENAEMVDLIPRLLVRMGPNVEDLMPAVETCNSVDRFESYNFTTGVLRTRICHASDFILAFVHSHLQGTLSLIYDSLTGVLRMSRTRSAAGVCQVAIEVDLMNHGHAEMRMELTPRAWNQAKQLMLPTLVQAVRLLWVTGCNYNGSMLLYSSESEKGLNRTADSISAPMHETQTPAYVAMACLLLLFIAVGSRMVGNVQRWERTRRASNVALMASIASALLCGTGLAALASTSSMACGALALALMLVATMTVLVSSLQHQTSTLNCVLFATTLWYHHRILPHVYFKDTAAHRHAPVSVLENGHGDDDDGRGRDVIELDALPGHQNGNGDVAGQRRPDQNPPPVYGAWEANEKRPGAAGTQARHVPVQGAPIHGQPRYVELPGNLDMEVRAASQEDQAASAHQEDQAASANMDWFSCQSQQVFQDTTHCFVDAPRRVQNNLRIEPQAEAAAQGAPPKQNPRHSGMLPNIFRRSTLVEQYQPDDNQSNGDHSDDDQLDDDQLRGDLSDGGQSDGALWYLTETNV</sequence>
<keyword evidence="2" id="KW-1133">Transmembrane helix</keyword>
<dbReference type="SUPFAM" id="SSF50998">
    <property type="entry name" value="Quinoprotein alcohol dehydrogenase-like"/>
    <property type="match status" value="1"/>
</dbReference>
<feature type="region of interest" description="Disordered" evidence="1">
    <location>
        <begin position="1067"/>
        <end position="1109"/>
    </location>
</feature>
<keyword evidence="2" id="KW-0472">Membrane</keyword>
<proteinExistence type="predicted"/>
<feature type="transmembrane region" description="Helical" evidence="2">
    <location>
        <begin position="924"/>
        <end position="943"/>
    </location>
</feature>
<gene>
    <name evidence="3" type="ORF">MONBRDRAFT_5154</name>
</gene>
<dbReference type="AlphaFoldDB" id="A9UQ30"/>
<organism evidence="3 4">
    <name type="scientific">Monosiga brevicollis</name>
    <name type="common">Choanoflagellate</name>
    <dbReference type="NCBI Taxonomy" id="81824"/>
    <lineage>
        <taxon>Eukaryota</taxon>
        <taxon>Choanoflagellata</taxon>
        <taxon>Craspedida</taxon>
        <taxon>Salpingoecidae</taxon>
        <taxon>Monosiga</taxon>
    </lineage>
</organism>
<reference evidence="3 4" key="1">
    <citation type="journal article" date="2008" name="Nature">
        <title>The genome of the choanoflagellate Monosiga brevicollis and the origin of metazoans.</title>
        <authorList>
            <consortium name="JGI Sequencing"/>
            <person name="King N."/>
            <person name="Westbrook M.J."/>
            <person name="Young S.L."/>
            <person name="Kuo A."/>
            <person name="Abedin M."/>
            <person name="Chapman J."/>
            <person name="Fairclough S."/>
            <person name="Hellsten U."/>
            <person name="Isogai Y."/>
            <person name="Letunic I."/>
            <person name="Marr M."/>
            <person name="Pincus D."/>
            <person name="Putnam N."/>
            <person name="Rokas A."/>
            <person name="Wright K.J."/>
            <person name="Zuzow R."/>
            <person name="Dirks W."/>
            <person name="Good M."/>
            <person name="Goodstein D."/>
            <person name="Lemons D."/>
            <person name="Li W."/>
            <person name="Lyons J.B."/>
            <person name="Morris A."/>
            <person name="Nichols S."/>
            <person name="Richter D.J."/>
            <person name="Salamov A."/>
            <person name="Bork P."/>
            <person name="Lim W.A."/>
            <person name="Manning G."/>
            <person name="Miller W.T."/>
            <person name="McGinnis W."/>
            <person name="Shapiro H."/>
            <person name="Tjian R."/>
            <person name="Grigoriev I.V."/>
            <person name="Rokhsar D."/>
        </authorList>
    </citation>
    <scope>NUCLEOTIDE SEQUENCE [LARGE SCALE GENOMIC DNA]</scope>
    <source>
        <strain evidence="4">MX1 / ATCC 50154</strain>
    </source>
</reference>
<dbReference type="InParanoid" id="A9UQ30"/>
<feature type="transmembrane region" description="Helical" evidence="2">
    <location>
        <begin position="981"/>
        <end position="1002"/>
    </location>
</feature>
<keyword evidence="4" id="KW-1185">Reference proteome</keyword>
<name>A9UQ30_MONBE</name>
<dbReference type="GeneID" id="5887798"/>
<accession>A9UQ30</accession>
<evidence type="ECO:0000313" key="3">
    <source>
        <dbReference type="EMBL" id="EDQ92976.1"/>
    </source>
</evidence>
<evidence type="ECO:0000256" key="2">
    <source>
        <dbReference type="SAM" id="Phobius"/>
    </source>
</evidence>
<protein>
    <submittedName>
        <fullName evidence="3">Uncharacterized protein</fullName>
    </submittedName>
</protein>
<keyword evidence="2" id="KW-0812">Transmembrane</keyword>
<dbReference type="Proteomes" id="UP000001357">
    <property type="component" value="Unassembled WGS sequence"/>
</dbReference>
<dbReference type="EMBL" id="CH991543">
    <property type="protein sequence ID" value="EDQ92976.1"/>
    <property type="molecule type" value="Genomic_DNA"/>
</dbReference>
<dbReference type="InterPro" id="IPR011047">
    <property type="entry name" value="Quinoprotein_ADH-like_sf"/>
</dbReference>
<feature type="compositionally biased region" description="Low complexity" evidence="1">
    <location>
        <begin position="1194"/>
        <end position="1203"/>
    </location>
</feature>
<feature type="transmembrane region" description="Helical" evidence="2">
    <location>
        <begin position="955"/>
        <end position="975"/>
    </location>
</feature>
<dbReference type="KEGG" id="mbr:MONBRDRAFT_5154"/>
<dbReference type="RefSeq" id="XP_001742738.1">
    <property type="nucleotide sequence ID" value="XM_001742686.1"/>
</dbReference>
<evidence type="ECO:0000256" key="1">
    <source>
        <dbReference type="SAM" id="MobiDB-lite"/>
    </source>
</evidence>
<dbReference type="PANTHER" id="PTHR16897:SF2">
    <property type="entry name" value="OS03G0226600 PROTEIN"/>
    <property type="match status" value="1"/>
</dbReference>
<evidence type="ECO:0000313" key="4">
    <source>
        <dbReference type="Proteomes" id="UP000001357"/>
    </source>
</evidence>